<evidence type="ECO:0000256" key="3">
    <source>
        <dbReference type="ARBA" id="ARBA00018821"/>
    </source>
</evidence>
<proteinExistence type="inferred from homology"/>
<dbReference type="GO" id="GO:0006364">
    <property type="term" value="P:rRNA processing"/>
    <property type="evidence" value="ECO:0007669"/>
    <property type="project" value="UniProtKB-KW"/>
</dbReference>
<evidence type="ECO:0000256" key="5">
    <source>
        <dbReference type="ARBA" id="ARBA00022552"/>
    </source>
</evidence>
<keyword evidence="4" id="KW-0690">Ribosome biogenesis</keyword>
<comment type="similarity">
    <text evidence="2">Belongs to the NOP10 family.</text>
</comment>
<reference evidence="7" key="1">
    <citation type="submission" date="2013-08" db="EMBL/GenBank/DDBJ databases">
        <authorList>
            <person name="Mendez C."/>
            <person name="Richter M."/>
            <person name="Ferrer M."/>
            <person name="Sanchez J."/>
        </authorList>
    </citation>
    <scope>NUCLEOTIDE SEQUENCE</scope>
</reference>
<dbReference type="SUPFAM" id="SSF144210">
    <property type="entry name" value="Nop10-like SnoRNP"/>
    <property type="match status" value="1"/>
</dbReference>
<evidence type="ECO:0000313" key="7">
    <source>
        <dbReference type="EMBL" id="EQD78810.1"/>
    </source>
</evidence>
<evidence type="ECO:0000256" key="4">
    <source>
        <dbReference type="ARBA" id="ARBA00022517"/>
    </source>
</evidence>
<evidence type="ECO:0000256" key="1">
    <source>
        <dbReference type="ARBA" id="ARBA00002325"/>
    </source>
</evidence>
<keyword evidence="6" id="KW-0687">Ribonucleoprotein</keyword>
<reference evidence="7" key="2">
    <citation type="journal article" date="2014" name="ISME J.">
        <title>Microbial stratification in low pH oxic and suboxic macroscopic growths along an acid mine drainage.</title>
        <authorList>
            <person name="Mendez-Garcia C."/>
            <person name="Mesa V."/>
            <person name="Sprenger R.R."/>
            <person name="Richter M."/>
            <person name="Diez M.S."/>
            <person name="Solano J."/>
            <person name="Bargiela R."/>
            <person name="Golyshina O.V."/>
            <person name="Manteca A."/>
            <person name="Ramos J.L."/>
            <person name="Gallego J.R."/>
            <person name="Llorente I."/>
            <person name="Martins Dos Santos V.A."/>
            <person name="Jensen O.N."/>
            <person name="Pelaez A.I."/>
            <person name="Sanchez J."/>
            <person name="Ferrer M."/>
        </authorList>
    </citation>
    <scope>NUCLEOTIDE SEQUENCE</scope>
</reference>
<dbReference type="InterPro" id="IPR007264">
    <property type="entry name" value="H/ACA_rnp_Nop10"/>
</dbReference>
<comment type="caution">
    <text evidence="7">The sequence shown here is derived from an EMBL/GenBank/DDBJ whole genome shotgun (WGS) entry which is preliminary data.</text>
</comment>
<evidence type="ECO:0000256" key="6">
    <source>
        <dbReference type="ARBA" id="ARBA00023274"/>
    </source>
</evidence>
<dbReference type="HAMAP" id="MF_00803">
    <property type="entry name" value="Nop10"/>
    <property type="match status" value="1"/>
</dbReference>
<comment type="function">
    <text evidence="1">Involved in ribosome biogenesis; more specifically in 18S rRNA pseudouridylation and in cleavage of pre-rRNA.</text>
</comment>
<dbReference type="EMBL" id="AUZX01001547">
    <property type="protein sequence ID" value="EQD78810.1"/>
    <property type="molecule type" value="Genomic_DNA"/>
</dbReference>
<dbReference type="InterPro" id="IPR036756">
    <property type="entry name" value="H/ACA_rnp_Nop10_sf"/>
</dbReference>
<keyword evidence="5" id="KW-0698">rRNA processing</keyword>
<name>T1D9D9_9ZZZZ</name>
<accession>T1D9D9</accession>
<dbReference type="GO" id="GO:0030515">
    <property type="term" value="F:snoRNA binding"/>
    <property type="evidence" value="ECO:0007669"/>
    <property type="project" value="InterPro"/>
</dbReference>
<dbReference type="NCBIfam" id="NF009623">
    <property type="entry name" value="PRK13130.1"/>
    <property type="match status" value="1"/>
</dbReference>
<protein>
    <recommendedName>
        <fullName evidence="3">Ribosome biogenesis protein Nop10</fullName>
    </recommendedName>
</protein>
<dbReference type="GO" id="GO:0001522">
    <property type="term" value="P:pseudouridine synthesis"/>
    <property type="evidence" value="ECO:0007669"/>
    <property type="project" value="InterPro"/>
</dbReference>
<dbReference type="InterPro" id="IPR023532">
    <property type="entry name" value="Nop10_arc-typ"/>
</dbReference>
<evidence type="ECO:0000256" key="2">
    <source>
        <dbReference type="ARBA" id="ARBA00009462"/>
    </source>
</evidence>
<gene>
    <name evidence="7" type="ORF">B1A_02069</name>
</gene>
<organism evidence="7">
    <name type="scientific">mine drainage metagenome</name>
    <dbReference type="NCBI Taxonomy" id="410659"/>
    <lineage>
        <taxon>unclassified sequences</taxon>
        <taxon>metagenomes</taxon>
        <taxon>ecological metagenomes</taxon>
    </lineage>
</organism>
<dbReference type="Gene3D" id="2.20.28.40">
    <property type="entry name" value="H/ACA ribonucleoprotein complex, subunit Nop10"/>
    <property type="match status" value="1"/>
</dbReference>
<sequence>MKSLIRKCTACGKYTMDEKCQICGSATIGTDPLKYSPSDKFQKYRLMDKEVESDGKDNS</sequence>
<dbReference type="GO" id="GO:1990904">
    <property type="term" value="C:ribonucleoprotein complex"/>
    <property type="evidence" value="ECO:0007669"/>
    <property type="project" value="UniProtKB-KW"/>
</dbReference>
<dbReference type="AlphaFoldDB" id="T1D9D9"/>
<dbReference type="Pfam" id="PF04135">
    <property type="entry name" value="Nop10p"/>
    <property type="match status" value="1"/>
</dbReference>